<reference evidence="5 6" key="1">
    <citation type="journal article" date="2019" name="Int. J. Syst. Evol. Microbiol.">
        <title>Lactobacillus salitolerans sp. nov., a novel lactic acid bacterium isolated from spent mushroom substrates.</title>
        <authorList>
            <person name="Tohno M."/>
            <person name="Tanizawa Y."/>
            <person name="Kojima Y."/>
            <person name="Sakamoto M."/>
            <person name="Nakamura Y."/>
            <person name="Ohkuma M."/>
            <person name="Kobayashi H."/>
        </authorList>
    </citation>
    <scope>NUCLEOTIDE SEQUENCE [LARGE SCALE GENOMIC DNA]</scope>
    <source>
        <strain evidence="5 6">YK43</strain>
    </source>
</reference>
<dbReference type="GO" id="GO:0009307">
    <property type="term" value="P:DNA restriction-modification system"/>
    <property type="evidence" value="ECO:0007669"/>
    <property type="project" value="UniProtKB-KW"/>
</dbReference>
<dbReference type="PANTHER" id="PTHR30408">
    <property type="entry name" value="TYPE-1 RESTRICTION ENZYME ECOKI SPECIFICITY PROTEIN"/>
    <property type="match status" value="1"/>
</dbReference>
<dbReference type="CDD" id="cd17260">
    <property type="entry name" value="RMtype1_S_EcoEI-TRD1-CR1_like"/>
    <property type="match status" value="1"/>
</dbReference>
<comment type="caution">
    <text evidence="5">The sequence shown here is derived from an EMBL/GenBank/DDBJ whole genome shotgun (WGS) entry which is preliminary data.</text>
</comment>
<organism evidence="5 6">
    <name type="scientific">Ligilactobacillus salitolerans</name>
    <dbReference type="NCBI Taxonomy" id="1808352"/>
    <lineage>
        <taxon>Bacteria</taxon>
        <taxon>Bacillati</taxon>
        <taxon>Bacillota</taxon>
        <taxon>Bacilli</taxon>
        <taxon>Lactobacillales</taxon>
        <taxon>Lactobacillaceae</taxon>
        <taxon>Ligilactobacillus</taxon>
    </lineage>
</organism>
<keyword evidence="3" id="KW-0238">DNA-binding</keyword>
<evidence type="ECO:0000313" key="5">
    <source>
        <dbReference type="EMBL" id="GBG94846.1"/>
    </source>
</evidence>
<keyword evidence="6" id="KW-1185">Reference proteome</keyword>
<evidence type="ECO:0000256" key="1">
    <source>
        <dbReference type="ARBA" id="ARBA00010923"/>
    </source>
</evidence>
<evidence type="ECO:0000259" key="4">
    <source>
        <dbReference type="Pfam" id="PF01420"/>
    </source>
</evidence>
<feature type="domain" description="Type I restriction modification DNA specificity" evidence="4">
    <location>
        <begin position="4"/>
        <end position="175"/>
    </location>
</feature>
<dbReference type="RefSeq" id="WP_124976633.1">
    <property type="nucleotide sequence ID" value="NZ_BFFP01000019.1"/>
</dbReference>
<dbReference type="Pfam" id="PF01420">
    <property type="entry name" value="Methylase_S"/>
    <property type="match status" value="1"/>
</dbReference>
<dbReference type="InterPro" id="IPR000055">
    <property type="entry name" value="Restrct_endonuc_typeI_TRD"/>
</dbReference>
<dbReference type="Proteomes" id="UP000286848">
    <property type="component" value="Unassembled WGS sequence"/>
</dbReference>
<dbReference type="InterPro" id="IPR044946">
    <property type="entry name" value="Restrct_endonuc_typeI_TRD_sf"/>
</dbReference>
<dbReference type="SUPFAM" id="SSF116734">
    <property type="entry name" value="DNA methylase specificity domain"/>
    <property type="match status" value="2"/>
</dbReference>
<dbReference type="GO" id="GO:0003677">
    <property type="term" value="F:DNA binding"/>
    <property type="evidence" value="ECO:0007669"/>
    <property type="project" value="UniProtKB-KW"/>
</dbReference>
<dbReference type="InterPro" id="IPR052021">
    <property type="entry name" value="Type-I_RS_S_subunit"/>
</dbReference>
<comment type="similarity">
    <text evidence="1">Belongs to the type-I restriction system S methylase family.</text>
</comment>
<name>A0A401ITK4_9LACO</name>
<protein>
    <submittedName>
        <fullName evidence="5">Type I restriction-modification system specificity subunit S</fullName>
    </submittedName>
</protein>
<evidence type="ECO:0000256" key="2">
    <source>
        <dbReference type="ARBA" id="ARBA00022747"/>
    </source>
</evidence>
<keyword evidence="2" id="KW-0680">Restriction system</keyword>
<dbReference type="AlphaFoldDB" id="A0A401ITK4"/>
<dbReference type="PANTHER" id="PTHR30408:SF13">
    <property type="entry name" value="TYPE I RESTRICTION ENZYME HINDI SPECIFICITY SUBUNIT"/>
    <property type="match status" value="1"/>
</dbReference>
<evidence type="ECO:0000313" key="6">
    <source>
        <dbReference type="Proteomes" id="UP000286848"/>
    </source>
</evidence>
<dbReference type="Gene3D" id="3.90.220.20">
    <property type="entry name" value="DNA methylase specificity domains"/>
    <property type="match status" value="2"/>
</dbReference>
<dbReference type="OrthoDB" id="9795776at2"/>
<accession>A0A401ITK4</accession>
<gene>
    <name evidence="5" type="primary">hsdS</name>
    <name evidence="5" type="ORF">LFYK43_13050</name>
</gene>
<dbReference type="EMBL" id="BFFP01000019">
    <property type="protein sequence ID" value="GBG94846.1"/>
    <property type="molecule type" value="Genomic_DNA"/>
</dbReference>
<evidence type="ECO:0000256" key="3">
    <source>
        <dbReference type="ARBA" id="ARBA00023125"/>
    </source>
</evidence>
<proteinExistence type="inferred from homology"/>
<sequence length="382" mass="42786">MGTKLVKLGDVAVINPRLRLEKNEVARKIPMEALTPFQKKIDSYSFEKYSGGVKFQNGDTLVARITPSLENGKTSYVDILESNEVAFGSTEFIVLRADKNVLDEEYLYYIATSDDFRQVAIQSMTGTSGRQRVQNEAVSSYEFKLPPLDVQKQVVFFLNSIDAKIALNLQINDNLLKVCRLQFDKFKQACSATTELSNIATLIMGQSPKGDTYNQNGEGTPLLNGAADFRGGINPSKYTSDPKKVTEPGDYVFGVRATIGLTTKVFNRYAIGRGTGLARALSYKSDELLYFIMEDAFSYFARASTGSVYLNISRREFETYAAPDFSNITIKKFHEFASPLMQQIYQNQKQNEELTQLRELLLPRLLAGDIDLSNIETVMNNA</sequence>